<dbReference type="Proteomes" id="UP000053029">
    <property type="component" value="Unassembled WGS sequence"/>
</dbReference>
<dbReference type="GeneID" id="25310122"/>
<proteinExistence type="predicted"/>
<dbReference type="PANTHER" id="PTHR40780:SF2">
    <property type="entry name" value="DUF3669 DOMAIN-CONTAINING PROTEIN"/>
    <property type="match status" value="1"/>
</dbReference>
<dbReference type="EMBL" id="KN846975">
    <property type="protein sequence ID" value="KIW75887.1"/>
    <property type="molecule type" value="Genomic_DNA"/>
</dbReference>
<dbReference type="PANTHER" id="PTHR40780">
    <property type="entry name" value="DUF3669 DOMAIN-CONTAINING PROTEIN"/>
    <property type="match status" value="1"/>
</dbReference>
<evidence type="ECO:0000259" key="1">
    <source>
        <dbReference type="Pfam" id="PF12417"/>
    </source>
</evidence>
<gene>
    <name evidence="2" type="ORF">Z517_10632</name>
</gene>
<dbReference type="InterPro" id="IPR022137">
    <property type="entry name" value="Znf_prot_DUF3669"/>
</dbReference>
<dbReference type="AlphaFoldDB" id="A0A0D2ENC6"/>
<reference evidence="2 3" key="1">
    <citation type="submission" date="2015-01" db="EMBL/GenBank/DDBJ databases">
        <title>The Genome Sequence of Fonsecaea pedrosoi CBS 271.37.</title>
        <authorList>
            <consortium name="The Broad Institute Genomics Platform"/>
            <person name="Cuomo C."/>
            <person name="de Hoog S."/>
            <person name="Gorbushina A."/>
            <person name="Stielow B."/>
            <person name="Teixiera M."/>
            <person name="Abouelleil A."/>
            <person name="Chapman S.B."/>
            <person name="Priest M."/>
            <person name="Young S.K."/>
            <person name="Wortman J."/>
            <person name="Nusbaum C."/>
            <person name="Birren B."/>
        </authorList>
    </citation>
    <scope>NUCLEOTIDE SEQUENCE [LARGE SCALE GENOMIC DNA]</scope>
    <source>
        <strain evidence="2 3">CBS 271.37</strain>
    </source>
</reference>
<keyword evidence="3" id="KW-1185">Reference proteome</keyword>
<dbReference type="OrthoDB" id="2993351at2759"/>
<evidence type="ECO:0000313" key="3">
    <source>
        <dbReference type="Proteomes" id="UP000053029"/>
    </source>
</evidence>
<dbReference type="RefSeq" id="XP_013279695.1">
    <property type="nucleotide sequence ID" value="XM_013424241.1"/>
</dbReference>
<sequence length="367" mass="41550">MGHILSCFLDANRGDGANTKFNRRHSVSDSAASFGCQDGPKQVGKGQCGTVWALMDLVLKASNEVRRDQLWRDSCNHRRAEGAVQQAPWEFRPDINIPRWISLVQPSDGTFWSEFGGWFPQDFQPTCGVLSTRVHGLPAHVREAIVDLFAPESIKAIKTDFLASPENQDCLIRLYLGRRAERSAFSAAFRLRDFELKVNEMEFLQLDTSTWARAMAQTLAVLHWRAQIDANGVEFVLGKTPHVEAEQTAIRLESRSCNLANVSNIIRFECHRRTIGIWLLDFNQCRTFSESPAGVRQLQRAFYLSDPYYPSPVSTHPNDMTLWDTFKAAYLETSASLTESEMPELFIEAVEEEGQRRGAEGSLQQSW</sequence>
<dbReference type="HOGENOM" id="CLU_039531_2_1_1"/>
<protein>
    <recommendedName>
        <fullName evidence="1">DUF3669 domain-containing protein</fullName>
    </recommendedName>
</protein>
<dbReference type="VEuPathDB" id="FungiDB:Z517_10632"/>
<dbReference type="Pfam" id="PF12417">
    <property type="entry name" value="DUF3669"/>
    <property type="match status" value="1"/>
</dbReference>
<feature type="domain" description="DUF3669" evidence="1">
    <location>
        <begin position="277"/>
        <end position="340"/>
    </location>
</feature>
<evidence type="ECO:0000313" key="2">
    <source>
        <dbReference type="EMBL" id="KIW75887.1"/>
    </source>
</evidence>
<name>A0A0D2ENC6_9EURO</name>
<organism evidence="2 3">
    <name type="scientific">Fonsecaea pedrosoi CBS 271.37</name>
    <dbReference type="NCBI Taxonomy" id="1442368"/>
    <lineage>
        <taxon>Eukaryota</taxon>
        <taxon>Fungi</taxon>
        <taxon>Dikarya</taxon>
        <taxon>Ascomycota</taxon>
        <taxon>Pezizomycotina</taxon>
        <taxon>Eurotiomycetes</taxon>
        <taxon>Chaetothyriomycetidae</taxon>
        <taxon>Chaetothyriales</taxon>
        <taxon>Herpotrichiellaceae</taxon>
        <taxon>Fonsecaea</taxon>
    </lineage>
</organism>
<accession>A0A0D2ENC6</accession>